<keyword evidence="1" id="KW-1133">Transmembrane helix</keyword>
<gene>
    <name evidence="3" type="ORF">QLS97_02880</name>
</gene>
<feature type="transmembrane region" description="Helical" evidence="1">
    <location>
        <begin position="147"/>
        <end position="168"/>
    </location>
</feature>
<evidence type="ECO:0008006" key="5">
    <source>
        <dbReference type="Google" id="ProtNLM"/>
    </source>
</evidence>
<dbReference type="EMBL" id="JASCRY010000001">
    <property type="protein sequence ID" value="MDI5948583.1"/>
    <property type="molecule type" value="Genomic_DNA"/>
</dbReference>
<organism evidence="3 4">
    <name type="scientific">Flavobacterium yafengii</name>
    <dbReference type="NCBI Taxonomy" id="3041253"/>
    <lineage>
        <taxon>Bacteria</taxon>
        <taxon>Pseudomonadati</taxon>
        <taxon>Bacteroidota</taxon>
        <taxon>Flavobacteriia</taxon>
        <taxon>Flavobacteriales</taxon>
        <taxon>Flavobacteriaceae</taxon>
        <taxon>Flavobacterium</taxon>
    </lineage>
</organism>
<dbReference type="RefSeq" id="WP_282714166.1">
    <property type="nucleotide sequence ID" value="NZ_JASCRY010000001.1"/>
</dbReference>
<dbReference type="AlphaFoldDB" id="A0AAW6TLX6"/>
<sequence>MKKQLYLLLLLLSTAVFAQQKQVVTSIDTIKNKIGAEFKLSIKTTVDTSSKVIFPKLKNFGALEVIQSYPIDTVKMDGRYELIKKYGLTQFDSGRYVIPSIKIFIDSKPFMTDSLLVEVANVQVDTLKQKMFDIKDIAQADNPIGDWWKYLLILALIIGIGAFIYWFIKKRQEKKLQEEIYKTPIEKATSLLDTLERKELWQKGEVKAYYSELTDIARNYIEEAIEIPAMESTTSELIEGLRAASVKKKMTLSQEIIENLERVLKQADLVKFAKSKPLDFEITEDRNKIQKAILTLDNSIPVEVPVEEDVLLNEAQRQKQIQIQLRKQRNKRIVTAVASVVFLLAATTTFFIVTKGFSYVKDNIIGHPTKELLEGEWVKSDYGNPGIIIETPKVLKRVDLTKTLPKDGMALIKEMQSFAYGSALDPFYLMVSTLKFKQETQIDLAKSMDGILQSMEVQGAQNMIVKQEEFETKEGVKGIKAYGTFSQINGDNKSSAKMYYEALLFSQEGGLQQILLFHEEGDAYANEISERVLNSVELKQASK</sequence>
<evidence type="ECO:0000313" key="3">
    <source>
        <dbReference type="EMBL" id="MDI5948583.1"/>
    </source>
</evidence>
<evidence type="ECO:0000256" key="1">
    <source>
        <dbReference type="SAM" id="Phobius"/>
    </source>
</evidence>
<reference evidence="3 4" key="1">
    <citation type="submission" date="2023-04" db="EMBL/GenBank/DDBJ databases">
        <title>Two novel species of Flavobacterium.</title>
        <authorList>
            <person name="Liu Q."/>
            <person name="Xin Y.-H."/>
        </authorList>
    </citation>
    <scope>NUCLEOTIDE SEQUENCE [LARGE SCALE GENOMIC DNA]</scope>
    <source>
        <strain evidence="3 4">LB2P87</strain>
    </source>
</reference>
<keyword evidence="4" id="KW-1185">Reference proteome</keyword>
<evidence type="ECO:0000313" key="4">
    <source>
        <dbReference type="Proteomes" id="UP001228643"/>
    </source>
</evidence>
<name>A0AAW6TLX6_9FLAO</name>
<proteinExistence type="predicted"/>
<protein>
    <recommendedName>
        <fullName evidence="5">Protein BatD</fullName>
    </recommendedName>
</protein>
<feature type="signal peptide" evidence="2">
    <location>
        <begin position="1"/>
        <end position="18"/>
    </location>
</feature>
<feature type="chain" id="PRO_5043409144" description="Protein BatD" evidence="2">
    <location>
        <begin position="19"/>
        <end position="543"/>
    </location>
</feature>
<keyword evidence="1" id="KW-0472">Membrane</keyword>
<dbReference type="Proteomes" id="UP001228643">
    <property type="component" value="Unassembled WGS sequence"/>
</dbReference>
<feature type="transmembrane region" description="Helical" evidence="1">
    <location>
        <begin position="333"/>
        <end position="353"/>
    </location>
</feature>
<comment type="caution">
    <text evidence="3">The sequence shown here is derived from an EMBL/GenBank/DDBJ whole genome shotgun (WGS) entry which is preliminary data.</text>
</comment>
<keyword evidence="2" id="KW-0732">Signal</keyword>
<keyword evidence="1" id="KW-0812">Transmembrane</keyword>
<evidence type="ECO:0000256" key="2">
    <source>
        <dbReference type="SAM" id="SignalP"/>
    </source>
</evidence>
<accession>A0AAW6TLX6</accession>